<organism evidence="2 3">
    <name type="scientific">Ditylenchus dipsaci</name>
    <dbReference type="NCBI Taxonomy" id="166011"/>
    <lineage>
        <taxon>Eukaryota</taxon>
        <taxon>Metazoa</taxon>
        <taxon>Ecdysozoa</taxon>
        <taxon>Nematoda</taxon>
        <taxon>Chromadorea</taxon>
        <taxon>Rhabditida</taxon>
        <taxon>Tylenchina</taxon>
        <taxon>Tylenchomorpha</taxon>
        <taxon>Sphaerularioidea</taxon>
        <taxon>Anguinidae</taxon>
        <taxon>Anguininae</taxon>
        <taxon>Ditylenchus</taxon>
    </lineage>
</organism>
<dbReference type="Proteomes" id="UP000887574">
    <property type="component" value="Unplaced"/>
</dbReference>
<keyword evidence="1" id="KW-1133">Transmembrane helix</keyword>
<dbReference type="WBParaSite" id="jg13668">
    <property type="protein sequence ID" value="jg13668"/>
    <property type="gene ID" value="jg13668"/>
</dbReference>
<keyword evidence="1" id="KW-0812">Transmembrane</keyword>
<dbReference type="AlphaFoldDB" id="A0A915CXL7"/>
<proteinExistence type="predicted"/>
<feature type="transmembrane region" description="Helical" evidence="1">
    <location>
        <begin position="20"/>
        <end position="43"/>
    </location>
</feature>
<evidence type="ECO:0000313" key="3">
    <source>
        <dbReference type="WBParaSite" id="jg13668"/>
    </source>
</evidence>
<feature type="transmembrane region" description="Helical" evidence="1">
    <location>
        <begin position="80"/>
        <end position="101"/>
    </location>
</feature>
<keyword evidence="1" id="KW-0472">Membrane</keyword>
<protein>
    <submittedName>
        <fullName evidence="3">Uncharacterized protein</fullName>
    </submittedName>
</protein>
<keyword evidence="2" id="KW-1185">Reference proteome</keyword>
<name>A0A915CXL7_9BILA</name>
<sequence>MVYFQSQQENVSQVVAVGTFLTYVGSAVFSFVEIFILSAVTIYNQKKNKKRIFMNNGHSLTESYQLSENIRTGKQLAPTFSLHFSTTIALALVCFFIFYVLKFLIWNHIGWLVSEETGLGEKTYSAVFA</sequence>
<evidence type="ECO:0000256" key="1">
    <source>
        <dbReference type="SAM" id="Phobius"/>
    </source>
</evidence>
<reference evidence="3" key="1">
    <citation type="submission" date="2022-11" db="UniProtKB">
        <authorList>
            <consortium name="WormBaseParasite"/>
        </authorList>
    </citation>
    <scope>IDENTIFICATION</scope>
</reference>
<evidence type="ECO:0000313" key="2">
    <source>
        <dbReference type="Proteomes" id="UP000887574"/>
    </source>
</evidence>
<accession>A0A915CXL7</accession>